<evidence type="ECO:0000313" key="2">
    <source>
        <dbReference type="EMBL" id="OSX76812.1"/>
    </source>
</evidence>
<reference evidence="2 3" key="1">
    <citation type="submission" date="2017-03" db="EMBL/GenBank/DDBJ databases">
        <title>WGS assembly of Porphyra umbilicalis.</title>
        <authorList>
            <person name="Brawley S.H."/>
            <person name="Blouin N.A."/>
            <person name="Ficko-Blean E."/>
            <person name="Wheeler G.L."/>
            <person name="Lohr M."/>
            <person name="Goodson H.V."/>
            <person name="Jenkins J.W."/>
            <person name="Blaby-Haas C.E."/>
            <person name="Helliwell K.E."/>
            <person name="Chan C."/>
            <person name="Marriage T."/>
            <person name="Bhattacharya D."/>
            <person name="Klein A.S."/>
            <person name="Badis Y."/>
            <person name="Brodie J."/>
            <person name="Cao Y."/>
            <person name="Collen J."/>
            <person name="Dittami S.M."/>
            <person name="Gachon C.M."/>
            <person name="Green B.R."/>
            <person name="Karpowicz S."/>
            <person name="Kim J.W."/>
            <person name="Kudahl U."/>
            <person name="Lin S."/>
            <person name="Michel G."/>
            <person name="Mittag M."/>
            <person name="Olson B.J."/>
            <person name="Pangilinan J."/>
            <person name="Peng Y."/>
            <person name="Qiu H."/>
            <person name="Shu S."/>
            <person name="Singer J.T."/>
            <person name="Smith A.G."/>
            <person name="Sprecher B.N."/>
            <person name="Wagner V."/>
            <person name="Wang W."/>
            <person name="Wang Z.-Y."/>
            <person name="Yan J."/>
            <person name="Yarish C."/>
            <person name="Zoeuner-Riek S."/>
            <person name="Zhuang Y."/>
            <person name="Zou Y."/>
            <person name="Lindquist E.A."/>
            <person name="Grimwood J."/>
            <person name="Barry K."/>
            <person name="Rokhsar D.S."/>
            <person name="Schmutz J."/>
            <person name="Stiller J.W."/>
            <person name="Grossman A.R."/>
            <person name="Prochnik S.E."/>
        </authorList>
    </citation>
    <scope>NUCLEOTIDE SEQUENCE [LARGE SCALE GENOMIC DNA]</scope>
    <source>
        <strain evidence="2">4086291</strain>
    </source>
</reference>
<proteinExistence type="predicted"/>
<evidence type="ECO:0000313" key="3">
    <source>
        <dbReference type="Proteomes" id="UP000218209"/>
    </source>
</evidence>
<feature type="region of interest" description="Disordered" evidence="1">
    <location>
        <begin position="100"/>
        <end position="126"/>
    </location>
</feature>
<feature type="region of interest" description="Disordered" evidence="1">
    <location>
        <begin position="1"/>
        <end position="51"/>
    </location>
</feature>
<name>A0A1X6P7E0_PORUM</name>
<gene>
    <name evidence="2" type="ORF">BU14_0175s0005</name>
</gene>
<keyword evidence="3" id="KW-1185">Reference proteome</keyword>
<feature type="compositionally biased region" description="Low complexity" evidence="1">
    <location>
        <begin position="25"/>
        <end position="39"/>
    </location>
</feature>
<dbReference type="AlphaFoldDB" id="A0A1X6P7E0"/>
<dbReference type="Proteomes" id="UP000218209">
    <property type="component" value="Unassembled WGS sequence"/>
</dbReference>
<evidence type="ECO:0000256" key="1">
    <source>
        <dbReference type="SAM" id="MobiDB-lite"/>
    </source>
</evidence>
<organism evidence="2 3">
    <name type="scientific">Porphyra umbilicalis</name>
    <name type="common">Purple laver</name>
    <name type="synonym">Red alga</name>
    <dbReference type="NCBI Taxonomy" id="2786"/>
    <lineage>
        <taxon>Eukaryota</taxon>
        <taxon>Rhodophyta</taxon>
        <taxon>Bangiophyceae</taxon>
        <taxon>Bangiales</taxon>
        <taxon>Bangiaceae</taxon>
        <taxon>Porphyra</taxon>
    </lineage>
</organism>
<sequence length="243" mass="24529">MSSNAESMMPLGGRRLGGRPPRVPRPSARSPSSLLSIVARHGRRRPVARGRSVQLSIWDDEVGGPGAREPLRILSRRASGVATGSADGLDAIAAAIMQRRRQTHGGTPSRPDDNGALHMRPRPSPSASAMATLKALQAVARADVARAIGVKAEAAAAAATLSGRASPRVIRAALAADERAASVFLTAEADAARTADEAVSACAAAAAAAAAEEAASAAASAAVEALIGSSSCALVFSPVSDFE</sequence>
<accession>A0A1X6P7E0</accession>
<protein>
    <submittedName>
        <fullName evidence="2">Uncharacterized protein</fullName>
    </submittedName>
</protein>
<dbReference type="EMBL" id="KV918855">
    <property type="protein sequence ID" value="OSX76812.1"/>
    <property type="molecule type" value="Genomic_DNA"/>
</dbReference>